<evidence type="ECO:0000259" key="3">
    <source>
        <dbReference type="SMART" id="SM00822"/>
    </source>
</evidence>
<dbReference type="AlphaFoldDB" id="A0A2Z5G2V3"/>
<reference evidence="4 5" key="1">
    <citation type="journal article" date="2018" name="Front. Microbiol.">
        <title>Hydrolytic Capabilities as a Key to Environmental Success: Chitinolytic and Cellulolytic Acidobacteria From Acidic Sub-arctic Soils and Boreal Peatlands.</title>
        <authorList>
            <person name="Belova S.E."/>
            <person name="Ravin N.V."/>
            <person name="Pankratov T.A."/>
            <person name="Rakitin A.L."/>
            <person name="Ivanova A.A."/>
            <person name="Beletsky A.V."/>
            <person name="Mardanov A.V."/>
            <person name="Sinninghe Damste J.S."/>
            <person name="Dedysh S.N."/>
        </authorList>
    </citation>
    <scope>NUCLEOTIDE SEQUENCE [LARGE SCALE GENOMIC DNA]</scope>
    <source>
        <strain evidence="4 5">SBC82</strain>
    </source>
</reference>
<evidence type="ECO:0000256" key="1">
    <source>
        <dbReference type="ARBA" id="ARBA00006484"/>
    </source>
</evidence>
<dbReference type="SUPFAM" id="SSF51735">
    <property type="entry name" value="NAD(P)-binding Rossmann-fold domains"/>
    <property type="match status" value="1"/>
</dbReference>
<dbReference type="InterPro" id="IPR057326">
    <property type="entry name" value="KR_dom"/>
</dbReference>
<accession>A0A2Z5G2V3</accession>
<proteinExistence type="inferred from homology"/>
<dbReference type="FunFam" id="3.40.50.720:FF:000084">
    <property type="entry name" value="Short-chain dehydrogenase reductase"/>
    <property type="match status" value="1"/>
</dbReference>
<dbReference type="Proteomes" id="UP000253606">
    <property type="component" value="Chromosome"/>
</dbReference>
<dbReference type="InterPro" id="IPR002347">
    <property type="entry name" value="SDR_fam"/>
</dbReference>
<keyword evidence="2" id="KW-0560">Oxidoreductase</keyword>
<dbReference type="PRINTS" id="PR00080">
    <property type="entry name" value="SDRFAMILY"/>
</dbReference>
<organism evidence="4 5">
    <name type="scientific">Acidisarcina polymorpha</name>
    <dbReference type="NCBI Taxonomy" id="2211140"/>
    <lineage>
        <taxon>Bacteria</taxon>
        <taxon>Pseudomonadati</taxon>
        <taxon>Acidobacteriota</taxon>
        <taxon>Terriglobia</taxon>
        <taxon>Terriglobales</taxon>
        <taxon>Acidobacteriaceae</taxon>
        <taxon>Acidisarcina</taxon>
    </lineage>
</organism>
<dbReference type="PANTHER" id="PTHR43639:SF1">
    <property type="entry name" value="SHORT-CHAIN DEHYDROGENASE_REDUCTASE FAMILY PROTEIN"/>
    <property type="match status" value="1"/>
</dbReference>
<dbReference type="InterPro" id="IPR020904">
    <property type="entry name" value="Sc_DH/Rdtase_CS"/>
</dbReference>
<sequence length="267" mass="28850">MLYNRTSVEGYRMGPFAIYPSLRDKVVLITGGGSGIGAAFVEHFALQGAKVAFFDIATDSAESLLDSLSTRCAHQPYFLACDVTDTQTLRQMIAKTSADLGNITILVNNAASDNRHSFEEVTPEYWDERIAINLKHQFFAAQAVAAGMKAAGGGSIINMSSIAWMIPSPQVAVYATAKAAIVGMTRSLAHALGAGNIRVNCVLPGAILTERQRRLWMTPEYLEQTIALQCIKRTLLPEDVARLVLFLGSDDSAAITNQSHIVDGGWI</sequence>
<dbReference type="CDD" id="cd05233">
    <property type="entry name" value="SDR_c"/>
    <property type="match status" value="1"/>
</dbReference>
<comment type="similarity">
    <text evidence="1">Belongs to the short-chain dehydrogenases/reductases (SDR) family.</text>
</comment>
<evidence type="ECO:0000313" key="4">
    <source>
        <dbReference type="EMBL" id="AXC13134.1"/>
    </source>
</evidence>
<evidence type="ECO:0000256" key="2">
    <source>
        <dbReference type="ARBA" id="ARBA00023002"/>
    </source>
</evidence>
<dbReference type="GO" id="GO:0016491">
    <property type="term" value="F:oxidoreductase activity"/>
    <property type="evidence" value="ECO:0007669"/>
    <property type="project" value="UniProtKB-KW"/>
</dbReference>
<dbReference type="Pfam" id="PF13561">
    <property type="entry name" value="adh_short_C2"/>
    <property type="match status" value="1"/>
</dbReference>
<name>A0A2Z5G2V3_9BACT</name>
<keyword evidence="5" id="KW-1185">Reference proteome</keyword>
<dbReference type="PRINTS" id="PR00081">
    <property type="entry name" value="GDHRDH"/>
</dbReference>
<dbReference type="InterPro" id="IPR036291">
    <property type="entry name" value="NAD(P)-bd_dom_sf"/>
</dbReference>
<evidence type="ECO:0000313" key="5">
    <source>
        <dbReference type="Proteomes" id="UP000253606"/>
    </source>
</evidence>
<dbReference type="PANTHER" id="PTHR43639">
    <property type="entry name" value="OXIDOREDUCTASE, SHORT-CHAIN DEHYDROGENASE/REDUCTASE FAMILY (AFU_ORTHOLOGUE AFUA_5G02870)"/>
    <property type="match status" value="1"/>
</dbReference>
<dbReference type="PROSITE" id="PS00061">
    <property type="entry name" value="ADH_SHORT"/>
    <property type="match status" value="1"/>
</dbReference>
<feature type="domain" description="Ketoreductase" evidence="3">
    <location>
        <begin position="25"/>
        <end position="211"/>
    </location>
</feature>
<protein>
    <submittedName>
        <fullName evidence="4">Putative L-arabinose 1-dehydrogenase</fullName>
    </submittedName>
</protein>
<gene>
    <name evidence="4" type="ORF">ACPOL_3855</name>
</gene>
<dbReference type="Gene3D" id="3.40.50.720">
    <property type="entry name" value="NAD(P)-binding Rossmann-like Domain"/>
    <property type="match status" value="1"/>
</dbReference>
<dbReference type="EMBL" id="CP030840">
    <property type="protein sequence ID" value="AXC13134.1"/>
    <property type="molecule type" value="Genomic_DNA"/>
</dbReference>
<dbReference type="KEGG" id="abas:ACPOL_3855"/>
<dbReference type="SMART" id="SM00822">
    <property type="entry name" value="PKS_KR"/>
    <property type="match status" value="1"/>
</dbReference>